<dbReference type="InterPro" id="IPR017853">
    <property type="entry name" value="GH"/>
</dbReference>
<dbReference type="SUPFAM" id="SSF54556">
    <property type="entry name" value="Chitinase insertion domain"/>
    <property type="match status" value="1"/>
</dbReference>
<dbReference type="PROSITE" id="PS51910">
    <property type="entry name" value="GH18_2"/>
    <property type="match status" value="1"/>
</dbReference>
<evidence type="ECO:0000313" key="2">
    <source>
        <dbReference type="Proteomes" id="UP000887575"/>
    </source>
</evidence>
<evidence type="ECO:0000259" key="1">
    <source>
        <dbReference type="PROSITE" id="PS51910"/>
    </source>
</evidence>
<reference evidence="3" key="1">
    <citation type="submission" date="2024-02" db="UniProtKB">
        <authorList>
            <consortium name="WormBaseParasite"/>
        </authorList>
    </citation>
    <scope>IDENTIFICATION</scope>
</reference>
<dbReference type="GO" id="GO:0005975">
    <property type="term" value="P:carbohydrate metabolic process"/>
    <property type="evidence" value="ECO:0007669"/>
    <property type="project" value="InterPro"/>
</dbReference>
<dbReference type="InterPro" id="IPR029070">
    <property type="entry name" value="Chitinase_insertion_sf"/>
</dbReference>
<dbReference type="PANTHER" id="PTHR11177">
    <property type="entry name" value="CHITINASE"/>
    <property type="match status" value="1"/>
</dbReference>
<evidence type="ECO:0000313" key="3">
    <source>
        <dbReference type="WBParaSite" id="MBELARI_LOCUS15282"/>
    </source>
</evidence>
<dbReference type="InterPro" id="IPR011583">
    <property type="entry name" value="Chitinase_II/V-like_cat"/>
</dbReference>
<dbReference type="Gene3D" id="3.10.50.10">
    <property type="match status" value="1"/>
</dbReference>
<dbReference type="GO" id="GO:0005576">
    <property type="term" value="C:extracellular region"/>
    <property type="evidence" value="ECO:0007669"/>
    <property type="project" value="TreeGrafter"/>
</dbReference>
<dbReference type="PANTHER" id="PTHR11177:SF400">
    <property type="entry name" value="ENDOCHITINASE-RELATED"/>
    <property type="match status" value="1"/>
</dbReference>
<dbReference type="GO" id="GO:0006032">
    <property type="term" value="P:chitin catabolic process"/>
    <property type="evidence" value="ECO:0007669"/>
    <property type="project" value="TreeGrafter"/>
</dbReference>
<accession>A0AAF3EML6</accession>
<dbReference type="Pfam" id="PF00704">
    <property type="entry name" value="Glyco_hydro_18"/>
    <property type="match status" value="1"/>
</dbReference>
<dbReference type="InterPro" id="IPR001223">
    <property type="entry name" value="Glyco_hydro18_cat"/>
</dbReference>
<dbReference type="GO" id="GO:0004568">
    <property type="term" value="F:chitinase activity"/>
    <property type="evidence" value="ECO:0007669"/>
    <property type="project" value="TreeGrafter"/>
</dbReference>
<sequence>MVAEALQSGKPRLLLTAAVAADVDMMTGYDVPEMVNSLDFLNVMTYDFWYPSASGGETGTNSALYNRAGLLPPQSQYNTNWTAHAWHNRGFPKAKIVIGIEPYGHGWVLKNSSAIQPGSIGNTVAPAHHFSDEVGMAAYFEICEMLAAGATRYWQAEQKVPWLIIGKQWWSYDDVQSVKIKMAYIKANGFGGAMVWALDLDDFNGKCSNGGGKLYPIIATIAQELAGIII</sequence>
<protein>
    <recommendedName>
        <fullName evidence="1">GH18 domain-containing protein</fullName>
    </recommendedName>
</protein>
<dbReference type="InterPro" id="IPR050314">
    <property type="entry name" value="Glycosyl_Hydrlase_18"/>
</dbReference>
<proteinExistence type="predicted"/>
<dbReference type="Gene3D" id="3.20.20.80">
    <property type="entry name" value="Glycosidases"/>
    <property type="match status" value="1"/>
</dbReference>
<dbReference type="Proteomes" id="UP000887575">
    <property type="component" value="Unassembled WGS sequence"/>
</dbReference>
<dbReference type="FunFam" id="3.10.50.10:FF:000008">
    <property type="entry name" value="Chitinase 11"/>
    <property type="match status" value="1"/>
</dbReference>
<dbReference type="SMART" id="SM00636">
    <property type="entry name" value="Glyco_18"/>
    <property type="match status" value="1"/>
</dbReference>
<dbReference type="SUPFAM" id="SSF51445">
    <property type="entry name" value="(Trans)glycosidases"/>
    <property type="match status" value="1"/>
</dbReference>
<dbReference type="WBParaSite" id="MBELARI_LOCUS15282">
    <property type="protein sequence ID" value="MBELARI_LOCUS15282"/>
    <property type="gene ID" value="MBELARI_LOCUS15282"/>
</dbReference>
<feature type="domain" description="GH18" evidence="1">
    <location>
        <begin position="1"/>
        <end position="228"/>
    </location>
</feature>
<dbReference type="AlphaFoldDB" id="A0AAF3EML6"/>
<keyword evidence="2" id="KW-1185">Reference proteome</keyword>
<organism evidence="2 3">
    <name type="scientific">Mesorhabditis belari</name>
    <dbReference type="NCBI Taxonomy" id="2138241"/>
    <lineage>
        <taxon>Eukaryota</taxon>
        <taxon>Metazoa</taxon>
        <taxon>Ecdysozoa</taxon>
        <taxon>Nematoda</taxon>
        <taxon>Chromadorea</taxon>
        <taxon>Rhabditida</taxon>
        <taxon>Rhabditina</taxon>
        <taxon>Rhabditomorpha</taxon>
        <taxon>Rhabditoidea</taxon>
        <taxon>Rhabditidae</taxon>
        <taxon>Mesorhabditinae</taxon>
        <taxon>Mesorhabditis</taxon>
    </lineage>
</organism>
<dbReference type="GO" id="GO:0008061">
    <property type="term" value="F:chitin binding"/>
    <property type="evidence" value="ECO:0007669"/>
    <property type="project" value="InterPro"/>
</dbReference>
<name>A0AAF3EML6_9BILA</name>